<gene>
    <name evidence="1" type="ORF">Lmac_2005</name>
</gene>
<protein>
    <submittedName>
        <fullName evidence="1">Uncharacterized protein</fullName>
    </submittedName>
</protein>
<dbReference type="PATRIC" id="fig|466.6.peg.2122"/>
<keyword evidence="2" id="KW-1185">Reference proteome</keyword>
<dbReference type="EMBL" id="LNYL01000044">
    <property type="protein sequence ID" value="KTD25641.1"/>
    <property type="molecule type" value="Genomic_DNA"/>
</dbReference>
<organism evidence="1 2">
    <name type="scientific">Legionella maceachernii</name>
    <dbReference type="NCBI Taxonomy" id="466"/>
    <lineage>
        <taxon>Bacteria</taxon>
        <taxon>Pseudomonadati</taxon>
        <taxon>Pseudomonadota</taxon>
        <taxon>Gammaproteobacteria</taxon>
        <taxon>Legionellales</taxon>
        <taxon>Legionellaceae</taxon>
        <taxon>Legionella</taxon>
    </lineage>
</organism>
<name>A0A0W0W067_9GAMM</name>
<evidence type="ECO:0000313" key="1">
    <source>
        <dbReference type="EMBL" id="KTD25641.1"/>
    </source>
</evidence>
<accession>A0A0W0W067</accession>
<evidence type="ECO:0000313" key="2">
    <source>
        <dbReference type="Proteomes" id="UP000054908"/>
    </source>
</evidence>
<reference evidence="1 2" key="1">
    <citation type="submission" date="2015-11" db="EMBL/GenBank/DDBJ databases">
        <title>Genomic analysis of 38 Legionella species identifies large and diverse effector repertoires.</title>
        <authorList>
            <person name="Burstein D."/>
            <person name="Amaro F."/>
            <person name="Zusman T."/>
            <person name="Lifshitz Z."/>
            <person name="Cohen O."/>
            <person name="Gilbert J.A."/>
            <person name="Pupko T."/>
            <person name="Shuman H.A."/>
            <person name="Segal G."/>
        </authorList>
    </citation>
    <scope>NUCLEOTIDE SEQUENCE [LARGE SCALE GENOMIC DNA]</scope>
    <source>
        <strain evidence="1 2">PX-1-G2-E2</strain>
    </source>
</reference>
<dbReference type="Proteomes" id="UP000054908">
    <property type="component" value="Unassembled WGS sequence"/>
</dbReference>
<dbReference type="AlphaFoldDB" id="A0A0W0W067"/>
<sequence length="92" mass="10302">MLTDGRLEKLGDCIIAYHALREAIALHNLKPNVDFKTKQIGYGPLDQRLQVIFNKEVTPAVIQTVEKAYPGLVIQGKEFFDLDSSVNSSLTR</sequence>
<proteinExistence type="predicted"/>
<comment type="caution">
    <text evidence="1">The sequence shown here is derived from an EMBL/GenBank/DDBJ whole genome shotgun (WGS) entry which is preliminary data.</text>
</comment>